<dbReference type="Pfam" id="PF07983">
    <property type="entry name" value="X8"/>
    <property type="match status" value="1"/>
</dbReference>
<dbReference type="AlphaFoldDB" id="A0AAV9BJY6"/>
<dbReference type="InterPro" id="IPR012946">
    <property type="entry name" value="X8"/>
</dbReference>
<dbReference type="PANTHER" id="PTHR31044:SF140">
    <property type="entry name" value="EXPRESSED PROTEIN"/>
    <property type="match status" value="1"/>
</dbReference>
<dbReference type="PANTHER" id="PTHR31044">
    <property type="entry name" value="BETA-1,3 GLUCANASE"/>
    <property type="match status" value="1"/>
</dbReference>
<reference evidence="11" key="2">
    <citation type="submission" date="2023-06" db="EMBL/GenBank/DDBJ databases">
        <authorList>
            <person name="Ma L."/>
            <person name="Liu K.-W."/>
            <person name="Li Z."/>
            <person name="Hsiao Y.-Y."/>
            <person name="Qi Y."/>
            <person name="Fu T."/>
            <person name="Tang G."/>
            <person name="Zhang D."/>
            <person name="Sun W.-H."/>
            <person name="Liu D.-K."/>
            <person name="Li Y."/>
            <person name="Chen G.-Z."/>
            <person name="Liu X.-D."/>
            <person name="Liao X.-Y."/>
            <person name="Jiang Y.-T."/>
            <person name="Yu X."/>
            <person name="Hao Y."/>
            <person name="Huang J."/>
            <person name="Zhao X.-W."/>
            <person name="Ke S."/>
            <person name="Chen Y.-Y."/>
            <person name="Wu W.-L."/>
            <person name="Hsu J.-L."/>
            <person name="Lin Y.-F."/>
            <person name="Huang M.-D."/>
            <person name="Li C.-Y."/>
            <person name="Huang L."/>
            <person name="Wang Z.-W."/>
            <person name="Zhao X."/>
            <person name="Zhong W.-Y."/>
            <person name="Peng D.-H."/>
            <person name="Ahmad S."/>
            <person name="Lan S."/>
            <person name="Zhang J.-S."/>
            <person name="Tsai W.-C."/>
            <person name="Van De Peer Y."/>
            <person name="Liu Z.-J."/>
        </authorList>
    </citation>
    <scope>NUCLEOTIDE SEQUENCE</scope>
    <source>
        <strain evidence="11">SCP</strain>
        <tissue evidence="11">Leaves</tissue>
    </source>
</reference>
<dbReference type="FunFam" id="1.20.58.1040:FF:000001">
    <property type="entry name" value="Glucan endo-1,3-beta-glucosidase 4"/>
    <property type="match status" value="1"/>
</dbReference>
<feature type="compositionally biased region" description="Low complexity" evidence="8">
    <location>
        <begin position="114"/>
        <end position="126"/>
    </location>
</feature>
<evidence type="ECO:0000256" key="1">
    <source>
        <dbReference type="ARBA" id="ARBA00004609"/>
    </source>
</evidence>
<comment type="caution">
    <text evidence="11">The sequence shown here is derived from an EMBL/GenBank/DDBJ whole genome shotgun (WGS) entry which is preliminary data.</text>
</comment>
<feature type="region of interest" description="Disordered" evidence="8">
    <location>
        <begin position="114"/>
        <end position="137"/>
    </location>
</feature>
<dbReference type="Gene3D" id="1.20.58.1040">
    <property type="match status" value="1"/>
</dbReference>
<dbReference type="GO" id="GO:0009506">
    <property type="term" value="C:plasmodesma"/>
    <property type="evidence" value="ECO:0007669"/>
    <property type="project" value="UniProtKB-ARBA"/>
</dbReference>
<feature type="chain" id="PRO_5043832713" evidence="9">
    <location>
        <begin position="23"/>
        <end position="266"/>
    </location>
</feature>
<sequence>MKPFHPSLVLLIPLFLLGLTYAGQEVVLLEENPSSMAVVLTHPDLQSVSQSITNAETWLKTHVLDHYPSKPITTILIAPNPNLCDLIPTSTKNLLHSLTRWGLLHDITISVSPSQTCPTSTQTQKQRPAERKLSPLFPSNPISLPPEAFDAGAPMTAPPPCAAAPAQAPVAEGGGRGLWCVAKPTVAEEALQTAMDYACGEGGADCGDIGPKGRCFYPDTVVAHASFAFNSYWQRTKRVGGSCSFGGTAVLISDDPSFQSCQFMVT</sequence>
<keyword evidence="3" id="KW-0336">GPI-anchor</keyword>
<feature type="domain" description="X8" evidence="10">
    <location>
        <begin position="178"/>
        <end position="263"/>
    </location>
</feature>
<keyword evidence="3" id="KW-0449">Lipoprotein</keyword>
<evidence type="ECO:0000313" key="11">
    <source>
        <dbReference type="EMBL" id="KAK1276624.1"/>
    </source>
</evidence>
<dbReference type="Gene3D" id="3.20.20.80">
    <property type="entry name" value="Glycosidases"/>
    <property type="match status" value="1"/>
</dbReference>
<evidence type="ECO:0000313" key="12">
    <source>
        <dbReference type="Proteomes" id="UP001179952"/>
    </source>
</evidence>
<dbReference type="GO" id="GO:0098552">
    <property type="term" value="C:side of membrane"/>
    <property type="evidence" value="ECO:0007669"/>
    <property type="project" value="UniProtKB-KW"/>
</dbReference>
<evidence type="ECO:0000256" key="6">
    <source>
        <dbReference type="ARBA" id="ARBA00023157"/>
    </source>
</evidence>
<accession>A0AAV9BJY6</accession>
<keyword evidence="6" id="KW-1015">Disulfide bond</keyword>
<dbReference type="InterPro" id="IPR044788">
    <property type="entry name" value="X8_dom_prot"/>
</dbReference>
<dbReference type="SMART" id="SM00768">
    <property type="entry name" value="X8"/>
    <property type="match status" value="1"/>
</dbReference>
<keyword evidence="12" id="KW-1185">Reference proteome</keyword>
<protein>
    <submittedName>
        <fullName evidence="11">Glucan endo-1,3-beta-glucosidase 13</fullName>
    </submittedName>
</protein>
<keyword evidence="7" id="KW-0325">Glycoprotein</keyword>
<dbReference type="EMBL" id="JAUJYN010000003">
    <property type="protein sequence ID" value="KAK1276624.1"/>
    <property type="molecule type" value="Genomic_DNA"/>
</dbReference>
<evidence type="ECO:0000256" key="7">
    <source>
        <dbReference type="ARBA" id="ARBA00023180"/>
    </source>
</evidence>
<comment type="subcellular location">
    <subcellularLocation>
        <location evidence="1">Cell membrane</location>
        <topology evidence="1">Lipid-anchor</topology>
        <topology evidence="1">GPI-anchor</topology>
    </subcellularLocation>
</comment>
<reference evidence="11" key="1">
    <citation type="journal article" date="2023" name="Nat. Commun.">
        <title>Diploid and tetraploid genomes of Acorus and the evolution of monocots.</title>
        <authorList>
            <person name="Ma L."/>
            <person name="Liu K.W."/>
            <person name="Li Z."/>
            <person name="Hsiao Y.Y."/>
            <person name="Qi Y."/>
            <person name="Fu T."/>
            <person name="Tang G.D."/>
            <person name="Zhang D."/>
            <person name="Sun W.H."/>
            <person name="Liu D.K."/>
            <person name="Li Y."/>
            <person name="Chen G.Z."/>
            <person name="Liu X.D."/>
            <person name="Liao X.Y."/>
            <person name="Jiang Y.T."/>
            <person name="Yu X."/>
            <person name="Hao Y."/>
            <person name="Huang J."/>
            <person name="Zhao X.W."/>
            <person name="Ke S."/>
            <person name="Chen Y.Y."/>
            <person name="Wu W.L."/>
            <person name="Hsu J.L."/>
            <person name="Lin Y.F."/>
            <person name="Huang M.D."/>
            <person name="Li C.Y."/>
            <person name="Huang L."/>
            <person name="Wang Z.W."/>
            <person name="Zhao X."/>
            <person name="Zhong W.Y."/>
            <person name="Peng D.H."/>
            <person name="Ahmad S."/>
            <person name="Lan S."/>
            <person name="Zhang J.S."/>
            <person name="Tsai W.C."/>
            <person name="Van de Peer Y."/>
            <person name="Liu Z.J."/>
        </authorList>
    </citation>
    <scope>NUCLEOTIDE SEQUENCE</scope>
    <source>
        <strain evidence="11">SCP</strain>
    </source>
</reference>
<proteinExistence type="predicted"/>
<evidence type="ECO:0000256" key="3">
    <source>
        <dbReference type="ARBA" id="ARBA00022622"/>
    </source>
</evidence>
<gene>
    <name evidence="11" type="ORF">QJS04_geneDACA001603</name>
</gene>
<keyword evidence="2" id="KW-1003">Cell membrane</keyword>
<evidence type="ECO:0000256" key="9">
    <source>
        <dbReference type="SAM" id="SignalP"/>
    </source>
</evidence>
<evidence type="ECO:0000256" key="8">
    <source>
        <dbReference type="SAM" id="MobiDB-lite"/>
    </source>
</evidence>
<dbReference type="Proteomes" id="UP001179952">
    <property type="component" value="Unassembled WGS sequence"/>
</dbReference>
<keyword evidence="5" id="KW-0472">Membrane</keyword>
<evidence type="ECO:0000256" key="4">
    <source>
        <dbReference type="ARBA" id="ARBA00022729"/>
    </source>
</evidence>
<evidence type="ECO:0000256" key="5">
    <source>
        <dbReference type="ARBA" id="ARBA00023136"/>
    </source>
</evidence>
<evidence type="ECO:0000256" key="2">
    <source>
        <dbReference type="ARBA" id="ARBA00022475"/>
    </source>
</evidence>
<feature type="signal peptide" evidence="9">
    <location>
        <begin position="1"/>
        <end position="22"/>
    </location>
</feature>
<name>A0AAV9BJY6_ACOGR</name>
<dbReference type="GO" id="GO:0005886">
    <property type="term" value="C:plasma membrane"/>
    <property type="evidence" value="ECO:0007669"/>
    <property type="project" value="UniProtKB-SubCell"/>
</dbReference>
<keyword evidence="4 9" id="KW-0732">Signal</keyword>
<organism evidence="11 12">
    <name type="scientific">Acorus gramineus</name>
    <name type="common">Dwarf sweet flag</name>
    <dbReference type="NCBI Taxonomy" id="55184"/>
    <lineage>
        <taxon>Eukaryota</taxon>
        <taxon>Viridiplantae</taxon>
        <taxon>Streptophyta</taxon>
        <taxon>Embryophyta</taxon>
        <taxon>Tracheophyta</taxon>
        <taxon>Spermatophyta</taxon>
        <taxon>Magnoliopsida</taxon>
        <taxon>Liliopsida</taxon>
        <taxon>Acoraceae</taxon>
        <taxon>Acorus</taxon>
    </lineage>
</organism>
<evidence type="ECO:0000259" key="10">
    <source>
        <dbReference type="SMART" id="SM00768"/>
    </source>
</evidence>